<comment type="similarity">
    <text evidence="7">Belongs to the class-I aminoacyl-tRNA synthetase family.</text>
</comment>
<evidence type="ECO:0000313" key="9">
    <source>
        <dbReference type="EMBL" id="GAA0385928.1"/>
    </source>
</evidence>
<dbReference type="PANTHER" id="PTHR43311">
    <property type="entry name" value="GLUTAMATE--TRNA LIGASE"/>
    <property type="match status" value="1"/>
</dbReference>
<sequence>MSRFVTRFAPSPTGRLHKGHAFSALTAFRAAQDAGGRFLLRIEDIDPTRCKPEFEDGIYEDLRWLGLDWEEPVRRQSDHLDDYAVAVETLRQRDLVYRCFRTRKEILDGIGHAPHGITDAARPGPHPADEEAELLQSGKPFAWRLSLDRAHDTIGGAAWDALSFFEEGHGPDGETGRIRARPELAGDVVLARKDAGAAYHLACVHDDALQGISHVIRGLDLFEATPIQRLIQTLFGWEEPVYRHHRLMTDANGKRFAKRDGSVTLAALREGGVSADAVRAEVLLQMDL</sequence>
<gene>
    <name evidence="9" type="primary">gluQRS</name>
    <name evidence="9" type="ORF">GCM10009093_11030</name>
</gene>
<dbReference type="NCBIfam" id="NF004315">
    <property type="entry name" value="PRK05710.1-4"/>
    <property type="match status" value="1"/>
</dbReference>
<keyword evidence="5 7" id="KW-0067">ATP-binding</keyword>
<name>A0ABN0Y7W3_9CAUL</name>
<evidence type="ECO:0000256" key="5">
    <source>
        <dbReference type="ARBA" id="ARBA00022840"/>
    </source>
</evidence>
<evidence type="ECO:0000256" key="1">
    <source>
        <dbReference type="ARBA" id="ARBA00022598"/>
    </source>
</evidence>
<keyword evidence="4" id="KW-0862">Zinc</keyword>
<keyword evidence="2" id="KW-0479">Metal-binding</keyword>
<comment type="caution">
    <text evidence="9">The sequence shown here is derived from an EMBL/GenBank/DDBJ whole genome shotgun (WGS) entry which is preliminary data.</text>
</comment>
<evidence type="ECO:0000256" key="4">
    <source>
        <dbReference type="ARBA" id="ARBA00022833"/>
    </source>
</evidence>
<protein>
    <submittedName>
        <fullName evidence="9">tRNA glutamyl-Q(34) synthetase GluQRS</fullName>
    </submittedName>
</protein>
<keyword evidence="6 7" id="KW-0030">Aminoacyl-tRNA synthetase</keyword>
<evidence type="ECO:0000256" key="2">
    <source>
        <dbReference type="ARBA" id="ARBA00022723"/>
    </source>
</evidence>
<dbReference type="InterPro" id="IPR020058">
    <property type="entry name" value="Glu/Gln-tRNA-synth_Ib_cat-dom"/>
</dbReference>
<dbReference type="EMBL" id="BAAAEJ010000003">
    <property type="protein sequence ID" value="GAA0385928.1"/>
    <property type="molecule type" value="Genomic_DNA"/>
</dbReference>
<evidence type="ECO:0000313" key="10">
    <source>
        <dbReference type="Proteomes" id="UP001500791"/>
    </source>
</evidence>
<evidence type="ECO:0000256" key="6">
    <source>
        <dbReference type="ARBA" id="ARBA00023146"/>
    </source>
</evidence>
<keyword evidence="3 7" id="KW-0547">Nucleotide-binding</keyword>
<keyword evidence="7" id="KW-0648">Protein biosynthesis</keyword>
<organism evidence="9 10">
    <name type="scientific">Brevundimonas terrae</name>
    <dbReference type="NCBI Taxonomy" id="363631"/>
    <lineage>
        <taxon>Bacteria</taxon>
        <taxon>Pseudomonadati</taxon>
        <taxon>Pseudomonadota</taxon>
        <taxon>Alphaproteobacteria</taxon>
        <taxon>Caulobacterales</taxon>
        <taxon>Caulobacteraceae</taxon>
        <taxon>Brevundimonas</taxon>
    </lineage>
</organism>
<evidence type="ECO:0000259" key="8">
    <source>
        <dbReference type="Pfam" id="PF00749"/>
    </source>
</evidence>
<dbReference type="InterPro" id="IPR000924">
    <property type="entry name" value="Glu/Gln-tRNA-synth"/>
</dbReference>
<keyword evidence="1 7" id="KW-0436">Ligase</keyword>
<dbReference type="SUPFAM" id="SSF52374">
    <property type="entry name" value="Nucleotidylyl transferase"/>
    <property type="match status" value="1"/>
</dbReference>
<dbReference type="PANTHER" id="PTHR43311:SF1">
    <property type="entry name" value="GLUTAMYL-Q TRNA(ASP) SYNTHETASE"/>
    <property type="match status" value="1"/>
</dbReference>
<evidence type="ECO:0000256" key="7">
    <source>
        <dbReference type="RuleBase" id="RU363037"/>
    </source>
</evidence>
<dbReference type="Pfam" id="PF00749">
    <property type="entry name" value="tRNA-synt_1c"/>
    <property type="match status" value="2"/>
</dbReference>
<dbReference type="Gene3D" id="3.40.50.620">
    <property type="entry name" value="HUPs"/>
    <property type="match status" value="1"/>
</dbReference>
<proteinExistence type="inferred from homology"/>
<accession>A0ABN0Y7W3</accession>
<dbReference type="InterPro" id="IPR014729">
    <property type="entry name" value="Rossmann-like_a/b/a_fold"/>
</dbReference>
<feature type="domain" description="Glutamyl/glutaminyl-tRNA synthetase class Ib catalytic" evidence="8">
    <location>
        <begin position="5"/>
        <end position="107"/>
    </location>
</feature>
<evidence type="ECO:0000256" key="3">
    <source>
        <dbReference type="ARBA" id="ARBA00022741"/>
    </source>
</evidence>
<keyword evidence="10" id="KW-1185">Reference proteome</keyword>
<dbReference type="InterPro" id="IPR049940">
    <property type="entry name" value="GluQ/Sye"/>
</dbReference>
<dbReference type="PRINTS" id="PR00987">
    <property type="entry name" value="TRNASYNTHGLU"/>
</dbReference>
<reference evidence="9 10" key="1">
    <citation type="journal article" date="2019" name="Int. J. Syst. Evol. Microbiol.">
        <title>The Global Catalogue of Microorganisms (GCM) 10K type strain sequencing project: providing services to taxonomists for standard genome sequencing and annotation.</title>
        <authorList>
            <consortium name="The Broad Institute Genomics Platform"/>
            <consortium name="The Broad Institute Genome Sequencing Center for Infectious Disease"/>
            <person name="Wu L."/>
            <person name="Ma J."/>
        </authorList>
    </citation>
    <scope>NUCLEOTIDE SEQUENCE [LARGE SCALE GENOMIC DNA]</scope>
    <source>
        <strain evidence="9 10">JCM 13476</strain>
    </source>
</reference>
<dbReference type="Proteomes" id="UP001500791">
    <property type="component" value="Unassembled WGS sequence"/>
</dbReference>
<feature type="domain" description="Glutamyl/glutaminyl-tRNA synthetase class Ib catalytic" evidence="8">
    <location>
        <begin position="175"/>
        <end position="270"/>
    </location>
</feature>